<dbReference type="AlphaFoldDB" id="A0A645GUS4"/>
<dbReference type="InterPro" id="IPR020846">
    <property type="entry name" value="MFS_dom"/>
</dbReference>
<keyword evidence="1" id="KW-0812">Transmembrane</keyword>
<comment type="caution">
    <text evidence="3">The sequence shown here is derived from an EMBL/GenBank/DDBJ whole genome shotgun (WGS) entry which is preliminary data.</text>
</comment>
<keyword evidence="1" id="KW-0472">Membrane</keyword>
<protein>
    <submittedName>
        <fullName evidence="3">Inner membrane protein YihN</fullName>
    </submittedName>
</protein>
<dbReference type="PROSITE" id="PS50850">
    <property type="entry name" value="MFS"/>
    <property type="match status" value="1"/>
</dbReference>
<feature type="transmembrane region" description="Helical" evidence="1">
    <location>
        <begin position="70"/>
        <end position="89"/>
    </location>
</feature>
<name>A0A645GUS4_9ZZZZ</name>
<dbReference type="Gene3D" id="1.20.1250.20">
    <property type="entry name" value="MFS general substrate transporter like domains"/>
    <property type="match status" value="1"/>
</dbReference>
<dbReference type="SUPFAM" id="SSF103473">
    <property type="entry name" value="MFS general substrate transporter"/>
    <property type="match status" value="1"/>
</dbReference>
<evidence type="ECO:0000259" key="2">
    <source>
        <dbReference type="PROSITE" id="PS50850"/>
    </source>
</evidence>
<dbReference type="GO" id="GO:0022857">
    <property type="term" value="F:transmembrane transporter activity"/>
    <property type="evidence" value="ECO:0007669"/>
    <property type="project" value="InterPro"/>
</dbReference>
<gene>
    <name evidence="3" type="primary">yihN</name>
    <name evidence="3" type="ORF">SDC9_176962</name>
</gene>
<feature type="transmembrane region" description="Helical" evidence="1">
    <location>
        <begin position="17"/>
        <end position="34"/>
    </location>
</feature>
<evidence type="ECO:0000256" key="1">
    <source>
        <dbReference type="SAM" id="Phobius"/>
    </source>
</evidence>
<feature type="transmembrane region" description="Helical" evidence="1">
    <location>
        <begin position="109"/>
        <end position="132"/>
    </location>
</feature>
<dbReference type="InterPro" id="IPR036259">
    <property type="entry name" value="MFS_trans_sf"/>
</dbReference>
<sequence length="144" mass="15671">MAGIGAGIIADKFKSRLIFLVYVLIAIIVCAVATPFLSNLVTIAIIVTMILSLMYFMMKSVYFSIMGESGIPVAMTGIASGIVSFIGFIPDAFITSLMGSWLDKDPVTGFNMIFAWIAIWGVIAIVLALVIYKRGKKDKLIHEK</sequence>
<reference evidence="3" key="1">
    <citation type="submission" date="2019-08" db="EMBL/GenBank/DDBJ databases">
        <authorList>
            <person name="Kucharzyk K."/>
            <person name="Murdoch R.W."/>
            <person name="Higgins S."/>
            <person name="Loffler F."/>
        </authorList>
    </citation>
    <scope>NUCLEOTIDE SEQUENCE</scope>
</reference>
<dbReference type="EMBL" id="VSSQ01080251">
    <property type="protein sequence ID" value="MPN29509.1"/>
    <property type="molecule type" value="Genomic_DNA"/>
</dbReference>
<feature type="domain" description="Major facilitator superfamily (MFS) profile" evidence="2">
    <location>
        <begin position="1"/>
        <end position="136"/>
    </location>
</feature>
<proteinExistence type="predicted"/>
<keyword evidence="1" id="KW-1133">Transmembrane helix</keyword>
<organism evidence="3">
    <name type="scientific">bioreactor metagenome</name>
    <dbReference type="NCBI Taxonomy" id="1076179"/>
    <lineage>
        <taxon>unclassified sequences</taxon>
        <taxon>metagenomes</taxon>
        <taxon>ecological metagenomes</taxon>
    </lineage>
</organism>
<feature type="transmembrane region" description="Helical" evidence="1">
    <location>
        <begin position="40"/>
        <end position="58"/>
    </location>
</feature>
<accession>A0A645GUS4</accession>
<evidence type="ECO:0000313" key="3">
    <source>
        <dbReference type="EMBL" id="MPN29509.1"/>
    </source>
</evidence>